<sequence length="104" mass="11502">LPPPLRHCPSSPSPTRDLAAASPPQHLLSLADSRPHHRLASPLPRLPRTTRESSSVVELYEVKDANCIFVFKFCTPSEEARPLDSASSSFCTYDNLVATKKFEI</sequence>
<gene>
    <name evidence="2" type="ORF">EJB05_19295</name>
</gene>
<evidence type="ECO:0000313" key="2">
    <source>
        <dbReference type="EMBL" id="TVU27794.1"/>
    </source>
</evidence>
<evidence type="ECO:0000313" key="3">
    <source>
        <dbReference type="Proteomes" id="UP000324897"/>
    </source>
</evidence>
<name>A0A5J9UWW9_9POAL</name>
<organism evidence="2 3">
    <name type="scientific">Eragrostis curvula</name>
    <name type="common">weeping love grass</name>
    <dbReference type="NCBI Taxonomy" id="38414"/>
    <lineage>
        <taxon>Eukaryota</taxon>
        <taxon>Viridiplantae</taxon>
        <taxon>Streptophyta</taxon>
        <taxon>Embryophyta</taxon>
        <taxon>Tracheophyta</taxon>
        <taxon>Spermatophyta</taxon>
        <taxon>Magnoliopsida</taxon>
        <taxon>Liliopsida</taxon>
        <taxon>Poales</taxon>
        <taxon>Poaceae</taxon>
        <taxon>PACMAD clade</taxon>
        <taxon>Chloridoideae</taxon>
        <taxon>Eragrostideae</taxon>
        <taxon>Eragrostidinae</taxon>
        <taxon>Eragrostis</taxon>
    </lineage>
</organism>
<evidence type="ECO:0000256" key="1">
    <source>
        <dbReference type="SAM" id="MobiDB-lite"/>
    </source>
</evidence>
<dbReference type="Proteomes" id="UP000324897">
    <property type="component" value="Chromosome 1"/>
</dbReference>
<dbReference type="AlphaFoldDB" id="A0A5J9UWW9"/>
<protein>
    <submittedName>
        <fullName evidence="2">Uncharacterized protein</fullName>
    </submittedName>
</protein>
<accession>A0A5J9UWW9</accession>
<dbReference type="OrthoDB" id="10251131at2759"/>
<feature type="region of interest" description="Disordered" evidence="1">
    <location>
        <begin position="1"/>
        <end position="54"/>
    </location>
</feature>
<dbReference type="EMBL" id="RWGY01000011">
    <property type="protein sequence ID" value="TVU27794.1"/>
    <property type="molecule type" value="Genomic_DNA"/>
</dbReference>
<proteinExistence type="predicted"/>
<reference evidence="2 3" key="1">
    <citation type="journal article" date="2019" name="Sci. Rep.">
        <title>A high-quality genome of Eragrostis curvula grass provides insights into Poaceae evolution and supports new strategies to enhance forage quality.</title>
        <authorList>
            <person name="Carballo J."/>
            <person name="Santos B.A.C.M."/>
            <person name="Zappacosta D."/>
            <person name="Garbus I."/>
            <person name="Selva J.P."/>
            <person name="Gallo C.A."/>
            <person name="Diaz A."/>
            <person name="Albertini E."/>
            <person name="Caccamo M."/>
            <person name="Echenique V."/>
        </authorList>
    </citation>
    <scope>NUCLEOTIDE SEQUENCE [LARGE SCALE GENOMIC DNA]</scope>
    <source>
        <strain evidence="3">cv. Victoria</strain>
        <tissue evidence="2">Leaf</tissue>
    </source>
</reference>
<comment type="caution">
    <text evidence="2">The sequence shown here is derived from an EMBL/GenBank/DDBJ whole genome shotgun (WGS) entry which is preliminary data.</text>
</comment>
<feature type="non-terminal residue" evidence="2">
    <location>
        <position position="1"/>
    </location>
</feature>
<keyword evidence="3" id="KW-1185">Reference proteome</keyword>